<accession>A0A4Q0I717</accession>
<comment type="caution">
    <text evidence="2">The sequence shown here is derived from an EMBL/GenBank/DDBJ whole genome shotgun (WGS) entry which is preliminary data.</text>
</comment>
<dbReference type="Proteomes" id="UP000289166">
    <property type="component" value="Unassembled WGS sequence"/>
</dbReference>
<organism evidence="2 3">
    <name type="scientific">Acetivibrio mesophilus</name>
    <dbReference type="NCBI Taxonomy" id="2487273"/>
    <lineage>
        <taxon>Bacteria</taxon>
        <taxon>Bacillati</taxon>
        <taxon>Bacillota</taxon>
        <taxon>Clostridia</taxon>
        <taxon>Eubacteriales</taxon>
        <taxon>Oscillospiraceae</taxon>
        <taxon>Acetivibrio</taxon>
    </lineage>
</organism>
<dbReference type="RefSeq" id="WP_069193930.1">
    <property type="nucleotide sequence ID" value="NZ_RLII01000002.1"/>
</dbReference>
<sequence>MLKKGDLIILGFAIILIAASFIGVSIYKSSGENARKIAVIIKDNQEIKRIDIDAVSEPMEITVLGEYNDIVLVEKGRIRFKEADCPDKVCVNTGWLTEKGDMAVCLPNKTMIKIEGQSDDVDIVTY</sequence>
<keyword evidence="3" id="KW-1185">Reference proteome</keyword>
<keyword evidence="1" id="KW-0812">Transmembrane</keyword>
<dbReference type="InterPro" id="IPR038690">
    <property type="entry name" value="NusG_2_sf"/>
</dbReference>
<proteinExistence type="predicted"/>
<reference evidence="3" key="1">
    <citation type="submission" date="2018-11" db="EMBL/GenBank/DDBJ databases">
        <title>Genome sequencing of a novel mesophilic and cellulolytic organism within the genus Hungateiclostridium.</title>
        <authorList>
            <person name="Rettenmaier R."/>
            <person name="Liebl W."/>
            <person name="Zverlov V."/>
        </authorList>
    </citation>
    <scope>NUCLEOTIDE SEQUENCE [LARGE SCALE GENOMIC DNA]</scope>
    <source>
        <strain evidence="3">N2K1</strain>
    </source>
</reference>
<keyword evidence="1" id="KW-1133">Transmembrane helix</keyword>
<keyword evidence="1" id="KW-0472">Membrane</keyword>
<feature type="transmembrane region" description="Helical" evidence="1">
    <location>
        <begin position="7"/>
        <end position="27"/>
    </location>
</feature>
<dbReference type="AlphaFoldDB" id="A0A4Q0I717"/>
<gene>
    <name evidence="2" type="ORF">EFD62_02915</name>
</gene>
<protein>
    <submittedName>
        <fullName evidence="2">NusG domain II-containing protein</fullName>
    </submittedName>
</protein>
<evidence type="ECO:0000313" key="2">
    <source>
        <dbReference type="EMBL" id="RXE60194.1"/>
    </source>
</evidence>
<dbReference type="Pfam" id="PF07009">
    <property type="entry name" value="NusG_II"/>
    <property type="match status" value="1"/>
</dbReference>
<name>A0A4Q0I717_9FIRM</name>
<evidence type="ECO:0000313" key="3">
    <source>
        <dbReference type="Proteomes" id="UP000289166"/>
    </source>
</evidence>
<dbReference type="OrthoDB" id="47603at2"/>
<evidence type="ECO:0000256" key="1">
    <source>
        <dbReference type="SAM" id="Phobius"/>
    </source>
</evidence>
<dbReference type="EMBL" id="RLII01000002">
    <property type="protein sequence ID" value="RXE60194.1"/>
    <property type="molecule type" value="Genomic_DNA"/>
</dbReference>
<dbReference type="Gene3D" id="2.60.320.10">
    <property type="entry name" value="N-utilization substance G protein NusG, insert domain"/>
    <property type="match status" value="1"/>
</dbReference>
<dbReference type="CDD" id="cd09846">
    <property type="entry name" value="DUF1312"/>
    <property type="match status" value="1"/>
</dbReference>